<name>R6WP38_9FIRM</name>
<comment type="caution">
    <text evidence="1">The sequence shown here is derived from an EMBL/GenBank/DDBJ whole genome shotgun (WGS) entry which is preliminary data.</text>
</comment>
<evidence type="ECO:0000313" key="1">
    <source>
        <dbReference type="EMBL" id="CDD11160.1"/>
    </source>
</evidence>
<gene>
    <name evidence="1" type="ORF">BN587_00358</name>
</gene>
<sequence>MEEMVTVYLLGKKYSVPATLTIMDAMEYAGFKLVRG</sequence>
<reference evidence="1" key="1">
    <citation type="submission" date="2012-11" db="EMBL/GenBank/DDBJ databases">
        <title>Dependencies among metagenomic species, viruses, plasmids and units of genetic variation.</title>
        <authorList>
            <person name="Nielsen H.B."/>
            <person name="Almeida M."/>
            <person name="Juncker A.S."/>
            <person name="Rasmussen S."/>
            <person name="Li J."/>
            <person name="Sunagawa S."/>
            <person name="Plichta D."/>
            <person name="Gautier L."/>
            <person name="Le Chatelier E."/>
            <person name="Peletier E."/>
            <person name="Bonde I."/>
            <person name="Nielsen T."/>
            <person name="Manichanh C."/>
            <person name="Arumugam M."/>
            <person name="Batto J."/>
            <person name="Santos M.B.Q.D."/>
            <person name="Blom N."/>
            <person name="Borruel N."/>
            <person name="Burgdorf K.S."/>
            <person name="Boumezbeur F."/>
            <person name="Casellas F."/>
            <person name="Dore J."/>
            <person name="Guarner F."/>
            <person name="Hansen T."/>
            <person name="Hildebrand F."/>
            <person name="Kaas R.S."/>
            <person name="Kennedy S."/>
            <person name="Kristiansen K."/>
            <person name="Kultima J.R."/>
            <person name="Leonard P."/>
            <person name="Levenez F."/>
            <person name="Lund O."/>
            <person name="Moumen B."/>
            <person name="Le Paslier D."/>
            <person name="Pons N."/>
            <person name="Pedersen O."/>
            <person name="Prifti E."/>
            <person name="Qin J."/>
            <person name="Raes J."/>
            <person name="Tap J."/>
            <person name="Tims S."/>
            <person name="Ussery D.W."/>
            <person name="Yamada T."/>
            <person name="MetaHit consortium"/>
            <person name="Renault P."/>
            <person name="Sicheritz-Ponten T."/>
            <person name="Bork P."/>
            <person name="Wang J."/>
            <person name="Brunak S."/>
            <person name="Ehrlich S.D."/>
        </authorList>
    </citation>
    <scope>NUCLEOTIDE SEQUENCE [LARGE SCALE GENOMIC DNA]</scope>
</reference>
<dbReference type="Proteomes" id="UP000014937">
    <property type="component" value="Unassembled WGS sequence"/>
</dbReference>
<proteinExistence type="predicted"/>
<accession>R6WP38</accession>
<protein>
    <submittedName>
        <fullName evidence="1">2Fe-2S iron-sulfur cluster binding domain protein</fullName>
    </submittedName>
</protein>
<dbReference type="EMBL" id="CBGL010000075">
    <property type="protein sequence ID" value="CDD11160.1"/>
    <property type="molecule type" value="Genomic_DNA"/>
</dbReference>
<dbReference type="HOGENOM" id="CLU_3357635_0_0_9"/>
<dbReference type="AlphaFoldDB" id="R6WP38"/>
<organism evidence="1">
    <name type="scientific">Phascolarctobacterium succinatutens CAG:287</name>
    <dbReference type="NCBI Taxonomy" id="1263101"/>
    <lineage>
        <taxon>Bacteria</taxon>
        <taxon>Bacillati</taxon>
        <taxon>Bacillota</taxon>
        <taxon>Negativicutes</taxon>
        <taxon>Acidaminococcales</taxon>
        <taxon>Acidaminococcaceae</taxon>
        <taxon>Phascolarctobacterium</taxon>
    </lineage>
</organism>